<dbReference type="EMBL" id="JACOPO010000009">
    <property type="protein sequence ID" value="MBC5723506.1"/>
    <property type="molecule type" value="Genomic_DNA"/>
</dbReference>
<gene>
    <name evidence="1" type="ORF">H8S11_11870</name>
</gene>
<sequence>MERYTRTVDGKVTVAPEEMAAALERLSAFEDMACGVEREREEISARLEELRNRGREKTVQFRELLAQKLVNNNMKLLLERYRIH</sequence>
<protein>
    <submittedName>
        <fullName evidence="1">Uncharacterized protein</fullName>
    </submittedName>
</protein>
<dbReference type="AlphaFoldDB" id="A0A8J6J9U9"/>
<reference evidence="1" key="1">
    <citation type="submission" date="2020-08" db="EMBL/GenBank/DDBJ databases">
        <title>Genome public.</title>
        <authorList>
            <person name="Liu C."/>
            <person name="Sun Q."/>
        </authorList>
    </citation>
    <scope>NUCLEOTIDE SEQUENCE</scope>
    <source>
        <strain evidence="1">NSJ-23</strain>
    </source>
</reference>
<dbReference type="Proteomes" id="UP000628736">
    <property type="component" value="Unassembled WGS sequence"/>
</dbReference>
<organism evidence="1 2">
    <name type="scientific">Flintibacter hominis</name>
    <dbReference type="NCBI Taxonomy" id="2763048"/>
    <lineage>
        <taxon>Bacteria</taxon>
        <taxon>Bacillati</taxon>
        <taxon>Bacillota</taxon>
        <taxon>Clostridia</taxon>
        <taxon>Eubacteriales</taxon>
        <taxon>Flintibacter</taxon>
    </lineage>
</organism>
<evidence type="ECO:0000313" key="1">
    <source>
        <dbReference type="EMBL" id="MBC5723506.1"/>
    </source>
</evidence>
<keyword evidence="2" id="KW-1185">Reference proteome</keyword>
<comment type="caution">
    <text evidence="1">The sequence shown here is derived from an EMBL/GenBank/DDBJ whole genome shotgun (WGS) entry which is preliminary data.</text>
</comment>
<accession>A0A8J6J9U9</accession>
<evidence type="ECO:0000313" key="2">
    <source>
        <dbReference type="Proteomes" id="UP000628736"/>
    </source>
</evidence>
<name>A0A8J6J9U9_9FIRM</name>
<proteinExistence type="predicted"/>
<dbReference type="RefSeq" id="WP_147571944.1">
    <property type="nucleotide sequence ID" value="NZ_JACOPO010000009.1"/>
</dbReference>